<gene>
    <name evidence="2" type="ORF">EIN_095720</name>
</gene>
<evidence type="ECO:0000313" key="2">
    <source>
        <dbReference type="EMBL" id="ELP87315.1"/>
    </source>
</evidence>
<dbReference type="PANTHER" id="PTHR13155">
    <property type="entry name" value="A-KINASE ANCHOR PROTEINS"/>
    <property type="match status" value="1"/>
</dbReference>
<dbReference type="VEuPathDB" id="AmoebaDB:EIN_095720"/>
<dbReference type="Pfam" id="PF00615">
    <property type="entry name" value="RGS"/>
    <property type="match status" value="1"/>
</dbReference>
<dbReference type="SUPFAM" id="SSF48097">
    <property type="entry name" value="Regulator of G-protein signaling, RGS"/>
    <property type="match status" value="1"/>
</dbReference>
<evidence type="ECO:0000259" key="1">
    <source>
        <dbReference type="PROSITE" id="PS50132"/>
    </source>
</evidence>
<dbReference type="Gene3D" id="1.10.167.10">
    <property type="entry name" value="Regulator of G-protein Signalling 4, domain 2"/>
    <property type="match status" value="1"/>
</dbReference>
<protein>
    <recommendedName>
        <fullName evidence="1">RGS domain-containing protein</fullName>
    </recommendedName>
</protein>
<dbReference type="InterPro" id="IPR044926">
    <property type="entry name" value="RGS_subdomain_2"/>
</dbReference>
<dbReference type="Proteomes" id="UP000014680">
    <property type="component" value="Unassembled WGS sequence"/>
</dbReference>
<dbReference type="GeneID" id="14886212"/>
<feature type="domain" description="RGS" evidence="1">
    <location>
        <begin position="173"/>
        <end position="291"/>
    </location>
</feature>
<dbReference type="InterPro" id="IPR016137">
    <property type="entry name" value="RGS"/>
</dbReference>
<accession>A0A0A1U099</accession>
<keyword evidence="3" id="KW-1185">Reference proteome</keyword>
<dbReference type="SMART" id="SM00315">
    <property type="entry name" value="RGS"/>
    <property type="match status" value="1"/>
</dbReference>
<dbReference type="InterPro" id="IPR052246">
    <property type="entry name" value="Cell_Polariz_PKAAnc"/>
</dbReference>
<dbReference type="InterPro" id="IPR036305">
    <property type="entry name" value="RGS_sf"/>
</dbReference>
<dbReference type="CDD" id="cd07440">
    <property type="entry name" value="RGS"/>
    <property type="match status" value="1"/>
</dbReference>
<dbReference type="EMBL" id="KB206860">
    <property type="protein sequence ID" value="ELP87315.1"/>
    <property type="molecule type" value="Genomic_DNA"/>
</dbReference>
<dbReference type="AlphaFoldDB" id="A0A0A1U099"/>
<dbReference type="PANTHER" id="PTHR13155:SF1">
    <property type="entry name" value="A-KINASE ANCHOR PROTEIN 10, MITOCHONDRIAL"/>
    <property type="match status" value="1"/>
</dbReference>
<name>A0A0A1U099_ENTIV</name>
<organism evidence="2 3">
    <name type="scientific">Entamoeba invadens IP1</name>
    <dbReference type="NCBI Taxonomy" id="370355"/>
    <lineage>
        <taxon>Eukaryota</taxon>
        <taxon>Amoebozoa</taxon>
        <taxon>Evosea</taxon>
        <taxon>Archamoebae</taxon>
        <taxon>Mastigamoebida</taxon>
        <taxon>Entamoebidae</taxon>
        <taxon>Entamoeba</taxon>
    </lineage>
</organism>
<dbReference type="OrthoDB" id="196547at2759"/>
<dbReference type="PROSITE" id="PS50132">
    <property type="entry name" value="RGS"/>
    <property type="match status" value="1"/>
</dbReference>
<sequence length="708" mass="81523">MMRRNYFFKQVSLDEKSVSDKQMCENFRKSTSQLLTDMKGVIQIFQSLKATVVSINNQLRSIYTFGNSIIANDVRNFLDSCNLEASACPLLEKEVDFCENFYKEFGKKISRMTNEEARLFAEQRFDFLDSSVLLYMKTMIGLNGENSKNLNRIIFNAVQDGLMIPKTLKILSSLETTVSSRVGSLYLSKFLRESCEEKLVQFYRAVQLYHSIEADHIRSWVCKTIFETFICVNSEEEISLPSAIRNKINLEYSKGFGADIFDEAKQYVLDTMIKENVFERFQKSRYFKTLVERLTPVFKTDKSSSDECEDGVSFTVDTYVNVAQYLIPYNLVDYTENFVSIGYTSPKLMEMIGEKEFEKFANNEVDKKRLMTFVKLAKEGKLEKSPIVTKEAIIKIVTIQNNFVLYLEKIHPEGTSETLQFLAYVKETPVDQMTTSQILEKSENAFIELNSKHHVAYRMLKKCDSVKEMVPLIVQCRTALIALLADLHVEEYNESTFWVEGKKCDVNLHRTSTPELINGEVTPKNKTRTAEDSGKCVEEDYEDDAKSRESMKLMMLCRRATENNLKNSLQKDAENRIFGSDKQESSVNNAMSLIKTNIVPKLGKMKQKCFEINEKDEVERLNTELDSFASFFALFGEDMSVTQQKQFVLKITNKEVRKKVVETLNKIETMQSVADVVLDNLITLLTQVRQTNASVLKYQKIVQQLAII</sequence>
<proteinExistence type="predicted"/>
<evidence type="ECO:0000313" key="3">
    <source>
        <dbReference type="Proteomes" id="UP000014680"/>
    </source>
</evidence>
<dbReference type="KEGG" id="eiv:EIN_095720"/>
<reference evidence="2 3" key="1">
    <citation type="submission" date="2012-10" db="EMBL/GenBank/DDBJ databases">
        <authorList>
            <person name="Zafar N."/>
            <person name="Inman J."/>
            <person name="Hall N."/>
            <person name="Lorenzi H."/>
            <person name="Caler E."/>
        </authorList>
    </citation>
    <scope>NUCLEOTIDE SEQUENCE [LARGE SCALE GENOMIC DNA]</scope>
    <source>
        <strain evidence="2 3">IP1</strain>
    </source>
</reference>
<dbReference type="RefSeq" id="XP_004254086.1">
    <property type="nucleotide sequence ID" value="XM_004254038.1"/>
</dbReference>